<sequence length="354" mass="39220">MKGIILHGGHGTRLRPLTHTGPKQLLPIANKPMSQYCVETLVDAGIVEIAFIVGGVGSDKVKDYYGNGEKFGAKFKYIEQDFPKGIAHAISLCKDFVNDEKFVVFLGDNIIQREISEYVSKFEKSNAEASLLLCEVSNPSQFGIAEINNNKIIKITEKPKNPSTNLAVTGIYFLTPHIFEVIKKLKPSWRNEFEIADALQMLVEEEKEIIYGMITDFWKDTGTPNDIIEANRIILENMTESFQGKKEENVILKGKITVGEGTIIKNGVKVVGPTIIGKNCVIENNTIIGENTSIGDDSHFSYCTISNSIIMSNCIIDGKLEIKDSIIASNSKIIKRKDEKGQKFLLGEGTQISL</sequence>
<proteinExistence type="predicted"/>
<feature type="domain" description="Mannose-1-phosphate guanyltransferase C-terminal" evidence="2">
    <location>
        <begin position="274"/>
        <end position="337"/>
    </location>
</feature>
<gene>
    <name evidence="3" type="ORF">Nlim_2052</name>
</gene>
<dbReference type="InterPro" id="IPR029044">
    <property type="entry name" value="Nucleotide-diphossugar_trans"/>
</dbReference>
<dbReference type="InterPro" id="IPR005908">
    <property type="entry name" value="G1P_thy_trans_l"/>
</dbReference>
<dbReference type="SUPFAM" id="SSF53448">
    <property type="entry name" value="Nucleotide-diphospho-sugar transferases"/>
    <property type="match status" value="1"/>
</dbReference>
<dbReference type="Pfam" id="PF00483">
    <property type="entry name" value="NTP_transferase"/>
    <property type="match status" value="1"/>
</dbReference>
<dbReference type="STRING" id="886738.Nlim_2052"/>
<dbReference type="PANTHER" id="PTHR42883:SF2">
    <property type="entry name" value="THYMIDYLYLTRANSFERASE"/>
    <property type="match status" value="1"/>
</dbReference>
<name>F3KN08_9ARCH</name>
<dbReference type="NCBIfam" id="TIGR01208">
    <property type="entry name" value="rmlA_long"/>
    <property type="match status" value="1"/>
</dbReference>
<accession>F3KN08</accession>
<reference evidence="3" key="1">
    <citation type="journal article" date="2011" name="PLoS ONE">
        <title>Genome of a low-salinity ammonia-oxidizing archaeon determined by single-cell and metagenomic analysis.</title>
        <authorList>
            <person name="Blainey P.C."/>
            <person name="Mosier A.C."/>
            <person name="Potanina A."/>
            <person name="Francis C.A."/>
            <person name="Quake S.R."/>
        </authorList>
    </citation>
    <scope>NUCLEOTIDE SEQUENCE [LARGE SCALE GENOMIC DNA]</scope>
    <source>
        <strain evidence="3">SFB1</strain>
    </source>
</reference>
<dbReference type="InterPro" id="IPR056729">
    <property type="entry name" value="GMPPB_C"/>
</dbReference>
<dbReference type="AlphaFoldDB" id="F3KN08"/>
<dbReference type="Proteomes" id="UP000004348">
    <property type="component" value="Chromosome"/>
</dbReference>
<protein>
    <submittedName>
        <fullName evidence="3">Glucose-1-phosphate thymidyltransferase</fullName>
    </submittedName>
</protein>
<dbReference type="PANTHER" id="PTHR42883">
    <property type="entry name" value="GLUCOSE-1-PHOSPHATE THYMIDYLTRANSFERASE"/>
    <property type="match status" value="1"/>
</dbReference>
<feature type="domain" description="Nucleotidyl transferase" evidence="1">
    <location>
        <begin position="2"/>
        <end position="235"/>
    </location>
</feature>
<dbReference type="CDD" id="cd04189">
    <property type="entry name" value="G1P_TT_long"/>
    <property type="match status" value="1"/>
</dbReference>
<dbReference type="Pfam" id="PF25087">
    <property type="entry name" value="GMPPB_C"/>
    <property type="match status" value="1"/>
</dbReference>
<dbReference type="Gene3D" id="3.90.550.10">
    <property type="entry name" value="Spore Coat Polysaccharide Biosynthesis Protein SpsA, Chain A"/>
    <property type="match status" value="1"/>
</dbReference>
<dbReference type="EMBL" id="AEGP01000066">
    <property type="protein sequence ID" value="EGG41241.1"/>
    <property type="molecule type" value="Genomic_DNA"/>
</dbReference>
<dbReference type="PATRIC" id="fig|886738.10.peg.2180"/>
<dbReference type="Gene3D" id="2.160.10.10">
    <property type="entry name" value="Hexapeptide repeat proteins"/>
    <property type="match status" value="1"/>
</dbReference>
<dbReference type="InterPro" id="IPR005835">
    <property type="entry name" value="NTP_transferase_dom"/>
</dbReference>
<dbReference type="GO" id="GO:0016740">
    <property type="term" value="F:transferase activity"/>
    <property type="evidence" value="ECO:0007669"/>
    <property type="project" value="UniProtKB-KW"/>
</dbReference>
<organism evidence="3">
    <name type="scientific">Candidatus Nitrosarchaeum limnium SFB1</name>
    <dbReference type="NCBI Taxonomy" id="886738"/>
    <lineage>
        <taxon>Archaea</taxon>
        <taxon>Nitrososphaerota</taxon>
        <taxon>Nitrososphaeria</taxon>
        <taxon>Nitrosopumilales</taxon>
        <taxon>Nitrosopumilaceae</taxon>
        <taxon>Nitrosarchaeum</taxon>
    </lineage>
</organism>
<evidence type="ECO:0000259" key="1">
    <source>
        <dbReference type="Pfam" id="PF00483"/>
    </source>
</evidence>
<comment type="caution">
    <text evidence="3">The sequence shown here is derived from an EMBL/GenBank/DDBJ whole genome shotgun (WGS) entry which is preliminary data.</text>
</comment>
<evidence type="ECO:0000313" key="3">
    <source>
        <dbReference type="EMBL" id="EGG41241.1"/>
    </source>
</evidence>
<evidence type="ECO:0000259" key="2">
    <source>
        <dbReference type="Pfam" id="PF25087"/>
    </source>
</evidence>
<dbReference type="HOGENOM" id="CLU_029499_0_1_2"/>
<keyword evidence="3" id="KW-0808">Transferase</keyword>